<proteinExistence type="inferred from homology"/>
<dbReference type="AlphaFoldDB" id="A0A1S2LMJ3"/>
<comment type="caution">
    <text evidence="9">The sequence shown here is derived from an EMBL/GenBank/DDBJ whole genome shotgun (WGS) entry which is preliminary data.</text>
</comment>
<dbReference type="Gene3D" id="1.10.101.10">
    <property type="entry name" value="PGBD-like superfamily/PGBD"/>
    <property type="match status" value="2"/>
</dbReference>
<sequence>MAVKNKYQIEKRYISNLANRNQEKVIGPRYGAAHETANNSADADTHVRYFQNHSVRASYHQLVDSKSIIEIIPLNEKALHIQRQNDRQTLNLGKANDHAIAISLCRTGEFAEAYDRYVWAWAKVCAENGWDPFAKITAHRFEDPGRRSDPQSWLEPNGVTWNQFLTDVKKYADAWEGEAEIKKPSQVKVVVETGSENIIRHGDKGEHVKRMQKELTAAGFDLPRWGADGHFGDETEVALRAFQRAAGITVDGLFGPQSANALETFKQNKPQYTRLLRLQSPFMRGEDVKAAQIKLGVKSDGIYGPITERAVREYQRRHRLTVDGIVGPQTWGHMFG</sequence>
<dbReference type="EC" id="3.5.1.28" evidence="3"/>
<evidence type="ECO:0000256" key="7">
    <source>
        <dbReference type="ARBA" id="ARBA00032390"/>
    </source>
</evidence>
<dbReference type="GO" id="GO:0008745">
    <property type="term" value="F:N-acetylmuramoyl-L-alanine amidase activity"/>
    <property type="evidence" value="ECO:0007669"/>
    <property type="project" value="UniProtKB-EC"/>
</dbReference>
<dbReference type="SMART" id="SM00644">
    <property type="entry name" value="Ami_2"/>
    <property type="match status" value="1"/>
</dbReference>
<dbReference type="Pfam" id="PF01471">
    <property type="entry name" value="PG_binding_1"/>
    <property type="match status" value="2"/>
</dbReference>
<keyword evidence="5" id="KW-0961">Cell wall biogenesis/degradation</keyword>
<dbReference type="SUPFAM" id="SSF47090">
    <property type="entry name" value="PGBD-like"/>
    <property type="match status" value="2"/>
</dbReference>
<evidence type="ECO:0000259" key="8">
    <source>
        <dbReference type="SMART" id="SM00644"/>
    </source>
</evidence>
<dbReference type="InterPro" id="IPR002502">
    <property type="entry name" value="Amidase_domain"/>
</dbReference>
<evidence type="ECO:0000256" key="6">
    <source>
        <dbReference type="ARBA" id="ARBA00030881"/>
    </source>
</evidence>
<evidence type="ECO:0000256" key="5">
    <source>
        <dbReference type="ARBA" id="ARBA00023316"/>
    </source>
</evidence>
<dbReference type="PANTHER" id="PTHR30417">
    <property type="entry name" value="N-ACETYLMURAMOYL-L-ALANINE AMIDASE AMID"/>
    <property type="match status" value="1"/>
</dbReference>
<organism evidence="9 10">
    <name type="scientific">Anaerobacillus alkalilacustris</name>
    <dbReference type="NCBI Taxonomy" id="393763"/>
    <lineage>
        <taxon>Bacteria</taxon>
        <taxon>Bacillati</taxon>
        <taxon>Bacillota</taxon>
        <taxon>Bacilli</taxon>
        <taxon>Bacillales</taxon>
        <taxon>Bacillaceae</taxon>
        <taxon>Anaerobacillus</taxon>
    </lineage>
</organism>
<dbReference type="InterPro" id="IPR002477">
    <property type="entry name" value="Peptidoglycan-bd-like"/>
</dbReference>
<name>A0A1S2LMJ3_9BACI</name>
<dbReference type="InterPro" id="IPR036366">
    <property type="entry name" value="PGBDSf"/>
</dbReference>
<reference evidence="9 10" key="1">
    <citation type="submission" date="2016-10" db="EMBL/GenBank/DDBJ databases">
        <title>Draft genome sequences of four alkaliphilic bacteria belonging to the Anaerobacillus genus.</title>
        <authorList>
            <person name="Bassil N.M."/>
            <person name="Lloyd J.R."/>
        </authorList>
    </citation>
    <scope>NUCLEOTIDE SEQUENCE [LARGE SCALE GENOMIC DNA]</scope>
    <source>
        <strain evidence="9 10">DSM 18345</strain>
    </source>
</reference>
<protein>
    <recommendedName>
        <fullName evidence="3">N-acetylmuramoyl-L-alanine amidase</fullName>
        <ecNumber evidence="3">3.5.1.28</ecNumber>
    </recommendedName>
    <alternativeName>
        <fullName evidence="7">Autolysin</fullName>
    </alternativeName>
    <alternativeName>
        <fullName evidence="6">Cell wall hydrolase</fullName>
    </alternativeName>
</protein>
<gene>
    <name evidence="9" type="ORF">BKP37_12640</name>
</gene>
<comment type="similarity">
    <text evidence="2">Belongs to the N-acetylmuramoyl-L-alanine amidase 2 family.</text>
</comment>
<keyword evidence="4" id="KW-0378">Hydrolase</keyword>
<dbReference type="OrthoDB" id="9794294at2"/>
<dbReference type="Gene3D" id="3.40.80.10">
    <property type="entry name" value="Peptidoglycan recognition protein-like"/>
    <property type="match status" value="1"/>
</dbReference>
<feature type="domain" description="N-acetylmuramoyl-L-alanine amidase" evidence="8">
    <location>
        <begin position="18"/>
        <end position="151"/>
    </location>
</feature>
<keyword evidence="10" id="KW-1185">Reference proteome</keyword>
<dbReference type="InterPro" id="IPR036505">
    <property type="entry name" value="Amidase/PGRP_sf"/>
</dbReference>
<dbReference type="EMBL" id="MLQR01000030">
    <property type="protein sequence ID" value="OIJ12645.1"/>
    <property type="molecule type" value="Genomic_DNA"/>
</dbReference>
<evidence type="ECO:0000256" key="3">
    <source>
        <dbReference type="ARBA" id="ARBA00011901"/>
    </source>
</evidence>
<evidence type="ECO:0000256" key="4">
    <source>
        <dbReference type="ARBA" id="ARBA00022801"/>
    </source>
</evidence>
<dbReference type="CDD" id="cd06583">
    <property type="entry name" value="PGRP"/>
    <property type="match status" value="1"/>
</dbReference>
<dbReference type="InterPro" id="IPR051206">
    <property type="entry name" value="NAMLAA_amidase_2"/>
</dbReference>
<dbReference type="Pfam" id="PF01510">
    <property type="entry name" value="Amidase_2"/>
    <property type="match status" value="1"/>
</dbReference>
<dbReference type="GO" id="GO:0009254">
    <property type="term" value="P:peptidoglycan turnover"/>
    <property type="evidence" value="ECO:0007669"/>
    <property type="project" value="TreeGrafter"/>
</dbReference>
<dbReference type="Proteomes" id="UP000179524">
    <property type="component" value="Unassembled WGS sequence"/>
</dbReference>
<evidence type="ECO:0000313" key="10">
    <source>
        <dbReference type="Proteomes" id="UP000179524"/>
    </source>
</evidence>
<evidence type="ECO:0000313" key="9">
    <source>
        <dbReference type="EMBL" id="OIJ12645.1"/>
    </source>
</evidence>
<evidence type="ECO:0000256" key="1">
    <source>
        <dbReference type="ARBA" id="ARBA00001561"/>
    </source>
</evidence>
<dbReference type="RefSeq" id="WP_071309965.1">
    <property type="nucleotide sequence ID" value="NZ_MLQR01000030.1"/>
</dbReference>
<dbReference type="GO" id="GO:0009253">
    <property type="term" value="P:peptidoglycan catabolic process"/>
    <property type="evidence" value="ECO:0007669"/>
    <property type="project" value="InterPro"/>
</dbReference>
<dbReference type="SUPFAM" id="SSF55846">
    <property type="entry name" value="N-acetylmuramoyl-L-alanine amidase-like"/>
    <property type="match status" value="1"/>
</dbReference>
<dbReference type="InterPro" id="IPR036365">
    <property type="entry name" value="PGBD-like_sf"/>
</dbReference>
<dbReference type="GO" id="GO:0071555">
    <property type="term" value="P:cell wall organization"/>
    <property type="evidence" value="ECO:0007669"/>
    <property type="project" value="UniProtKB-KW"/>
</dbReference>
<accession>A0A1S2LMJ3</accession>
<evidence type="ECO:0000256" key="2">
    <source>
        <dbReference type="ARBA" id="ARBA00007553"/>
    </source>
</evidence>
<comment type="catalytic activity">
    <reaction evidence="1">
        <text>Hydrolyzes the link between N-acetylmuramoyl residues and L-amino acid residues in certain cell-wall glycopeptides.</text>
        <dbReference type="EC" id="3.5.1.28"/>
    </reaction>
</comment>
<dbReference type="PANTHER" id="PTHR30417:SF1">
    <property type="entry name" value="N-ACETYLMURAMOYL-L-ALANINE AMIDASE AMID"/>
    <property type="match status" value="1"/>
</dbReference>